<dbReference type="RefSeq" id="WP_187077860.1">
    <property type="nucleotide sequence ID" value="NZ_JACORT010000009.1"/>
</dbReference>
<dbReference type="Pfam" id="PF04347">
    <property type="entry name" value="FliO"/>
    <property type="match status" value="1"/>
</dbReference>
<comment type="subcellular location">
    <subcellularLocation>
        <location evidence="1">Cell membrane</location>
    </subcellularLocation>
</comment>
<evidence type="ECO:0000313" key="9">
    <source>
        <dbReference type="Proteomes" id="UP000608513"/>
    </source>
</evidence>
<dbReference type="EMBL" id="JACORT010000009">
    <property type="protein sequence ID" value="MBC5785108.1"/>
    <property type="molecule type" value="Genomic_DNA"/>
</dbReference>
<keyword evidence="2" id="KW-1003">Cell membrane</keyword>
<keyword evidence="8" id="KW-0969">Cilium</keyword>
<proteinExistence type="predicted"/>
<comment type="caution">
    <text evidence="8">The sequence shown here is derived from an EMBL/GenBank/DDBJ whole genome shotgun (WGS) entry which is preliminary data.</text>
</comment>
<keyword evidence="4 6" id="KW-1133">Transmembrane helix</keyword>
<accession>A0A923MTS5</accession>
<organism evidence="8 9">
    <name type="scientific">Ramlibacter cellulosilyticus</name>
    <dbReference type="NCBI Taxonomy" id="2764187"/>
    <lineage>
        <taxon>Bacteria</taxon>
        <taxon>Pseudomonadati</taxon>
        <taxon>Pseudomonadota</taxon>
        <taxon>Betaproteobacteria</taxon>
        <taxon>Burkholderiales</taxon>
        <taxon>Comamonadaceae</taxon>
        <taxon>Ramlibacter</taxon>
    </lineage>
</organism>
<dbReference type="GO" id="GO:0044781">
    <property type="term" value="P:bacterial-type flagellum organization"/>
    <property type="evidence" value="ECO:0007669"/>
    <property type="project" value="InterPro"/>
</dbReference>
<evidence type="ECO:0000256" key="1">
    <source>
        <dbReference type="ARBA" id="ARBA00004236"/>
    </source>
</evidence>
<protein>
    <submittedName>
        <fullName evidence="8">Flagellar biosynthetic protein FliO</fullName>
    </submittedName>
</protein>
<keyword evidence="3 6" id="KW-0812">Transmembrane</keyword>
<dbReference type="Proteomes" id="UP000608513">
    <property type="component" value="Unassembled WGS sequence"/>
</dbReference>
<dbReference type="GO" id="GO:0016020">
    <property type="term" value="C:membrane"/>
    <property type="evidence" value="ECO:0007669"/>
    <property type="project" value="InterPro"/>
</dbReference>
<feature type="signal peptide" evidence="7">
    <location>
        <begin position="1"/>
        <end position="29"/>
    </location>
</feature>
<gene>
    <name evidence="8" type="ORF">H8N03_19330</name>
</gene>
<name>A0A923MTS5_9BURK</name>
<evidence type="ECO:0000256" key="6">
    <source>
        <dbReference type="SAM" id="Phobius"/>
    </source>
</evidence>
<evidence type="ECO:0000256" key="3">
    <source>
        <dbReference type="ARBA" id="ARBA00022692"/>
    </source>
</evidence>
<feature type="transmembrane region" description="Helical" evidence="6">
    <location>
        <begin position="55"/>
        <end position="74"/>
    </location>
</feature>
<evidence type="ECO:0000256" key="7">
    <source>
        <dbReference type="SAM" id="SignalP"/>
    </source>
</evidence>
<keyword evidence="8" id="KW-0282">Flagellum</keyword>
<evidence type="ECO:0000313" key="8">
    <source>
        <dbReference type="EMBL" id="MBC5785108.1"/>
    </source>
</evidence>
<sequence length="143" mass="14751">MERCLRRIGLAFLLSCGAAAAAATEPAPAAPAVTSLPASLPLRRDAAAPPSAPGWWSSLAVLTLVGAGGAWTVWRRLARRRPPLAGGAEDSHAVRVSSQALTAHASVHVVRWNGEELLVGCTGQQLQLLARRPGSAAPQEPAA</sequence>
<keyword evidence="9" id="KW-1185">Reference proteome</keyword>
<evidence type="ECO:0000256" key="2">
    <source>
        <dbReference type="ARBA" id="ARBA00022475"/>
    </source>
</evidence>
<keyword evidence="5 6" id="KW-0472">Membrane</keyword>
<feature type="chain" id="PRO_5037368009" evidence="7">
    <location>
        <begin position="30"/>
        <end position="143"/>
    </location>
</feature>
<keyword evidence="8" id="KW-0966">Cell projection</keyword>
<dbReference type="AlphaFoldDB" id="A0A923MTS5"/>
<reference evidence="8" key="1">
    <citation type="submission" date="2020-08" db="EMBL/GenBank/DDBJ databases">
        <title>Ramlibacter sp. USB13 16S ribosomal RNA gene genome sequencing and assembly.</title>
        <authorList>
            <person name="Kang M."/>
        </authorList>
    </citation>
    <scope>NUCLEOTIDE SEQUENCE</scope>
    <source>
        <strain evidence="8">USB13</strain>
    </source>
</reference>
<evidence type="ECO:0000256" key="4">
    <source>
        <dbReference type="ARBA" id="ARBA00022989"/>
    </source>
</evidence>
<evidence type="ECO:0000256" key="5">
    <source>
        <dbReference type="ARBA" id="ARBA00023136"/>
    </source>
</evidence>
<dbReference type="InterPro" id="IPR022781">
    <property type="entry name" value="Flagellar_biosynth_FliO"/>
</dbReference>
<keyword evidence="7" id="KW-0732">Signal</keyword>